<comment type="caution">
    <text evidence="1">The sequence shown here is derived from an EMBL/GenBank/DDBJ whole genome shotgun (WGS) entry which is preliminary data.</text>
</comment>
<sequence>MKLFYSTAALLFWLLLLANCTKHKDPTPTATVEYAGRIEDYWSGRPVPGATVYLGKGTWLLLGAFGTGDSQPLDSAVTDAQGRFRVQAVVPRGLRNLLDSYGCRLRPPAGWYFPAGQAFGQQQGQSNTDLTVRLERRYELQIQPRVLNAAVDSFTVTIRRPGVSAPYQVRCSRRYPQWPCPIDLSIGHDTTRVVRLTYQTFARRQLLRTDSTTATGTRYQLLLR</sequence>
<protein>
    <submittedName>
        <fullName evidence="1">Uncharacterized protein</fullName>
    </submittedName>
</protein>
<proteinExistence type="predicted"/>
<dbReference type="OrthoDB" id="9800887at2"/>
<keyword evidence="2" id="KW-1185">Reference proteome</keyword>
<dbReference type="EMBL" id="RXOF01000001">
    <property type="protein sequence ID" value="RTQ53551.1"/>
    <property type="molecule type" value="Genomic_DNA"/>
</dbReference>
<organism evidence="1 2">
    <name type="scientific">Hymenobacter gummosus</name>
    <dbReference type="NCBI Taxonomy" id="1776032"/>
    <lineage>
        <taxon>Bacteria</taxon>
        <taxon>Pseudomonadati</taxon>
        <taxon>Bacteroidota</taxon>
        <taxon>Cytophagia</taxon>
        <taxon>Cytophagales</taxon>
        <taxon>Hymenobacteraceae</taxon>
        <taxon>Hymenobacter</taxon>
    </lineage>
</organism>
<reference evidence="1 2" key="1">
    <citation type="submission" date="2018-12" db="EMBL/GenBank/DDBJ databases">
        <title>Hymenobacter gummosus sp. nov., isolated from a spring.</title>
        <authorList>
            <person name="Nie L."/>
        </authorList>
    </citation>
    <scope>NUCLEOTIDE SEQUENCE [LARGE SCALE GENOMIC DNA]</scope>
    <source>
        <strain evidence="1 2">KCTC 52166</strain>
    </source>
</reference>
<gene>
    <name evidence="1" type="ORF">EJV47_02080</name>
</gene>
<evidence type="ECO:0000313" key="2">
    <source>
        <dbReference type="Proteomes" id="UP000282184"/>
    </source>
</evidence>
<dbReference type="RefSeq" id="WP_126691477.1">
    <property type="nucleotide sequence ID" value="NZ_RXOF01000001.1"/>
</dbReference>
<dbReference type="Proteomes" id="UP000282184">
    <property type="component" value="Unassembled WGS sequence"/>
</dbReference>
<name>A0A431U8K7_9BACT</name>
<accession>A0A431U8K7</accession>
<dbReference type="AlphaFoldDB" id="A0A431U8K7"/>
<evidence type="ECO:0000313" key="1">
    <source>
        <dbReference type="EMBL" id="RTQ53551.1"/>
    </source>
</evidence>